<keyword evidence="2" id="KW-0732">Signal</keyword>
<evidence type="ECO:0000256" key="2">
    <source>
        <dbReference type="SAM" id="SignalP"/>
    </source>
</evidence>
<reference evidence="4" key="1">
    <citation type="submission" date="2021-01" db="EMBL/GenBank/DDBJ databases">
        <authorList>
            <person name="Corre E."/>
            <person name="Pelletier E."/>
            <person name="Niang G."/>
            <person name="Scheremetjew M."/>
            <person name="Finn R."/>
            <person name="Kale V."/>
            <person name="Holt S."/>
            <person name="Cochrane G."/>
            <person name="Meng A."/>
            <person name="Brown T."/>
            <person name="Cohen L."/>
        </authorList>
    </citation>
    <scope>NUCLEOTIDE SEQUENCE</scope>
    <source>
        <strain evidence="4">CCMP1756</strain>
    </source>
</reference>
<evidence type="ECO:0000259" key="3">
    <source>
        <dbReference type="PROSITE" id="PS50059"/>
    </source>
</evidence>
<dbReference type="InterPro" id="IPR046357">
    <property type="entry name" value="PPIase_dom_sf"/>
</dbReference>
<feature type="chain" id="PRO_5030724534" description="peptidylprolyl isomerase" evidence="2">
    <location>
        <begin position="17"/>
        <end position="222"/>
    </location>
</feature>
<sequence>MHRLALLLCTAATTSALRLVGRRAAVSAATGAAVALPKQVLAKCTDIESCREVGDAKVAAQEAANPVINLGNGVRYKRVKEGAGATVSGNDVVDVAYSISTAGGSYMYSRGFGFEKDSDGVVDAGDFLRVRLGNQDVPKGIELALRGMKEGEKRRVELPPGPVTGFETSEWKPAPTTRRGKAQIVAYKNLINGNGSSQPPFPAVTVWDIECRRVRGARGGER</sequence>
<keyword evidence="1" id="KW-0697">Rotamase</keyword>
<organism evidence="4">
    <name type="scientific">Pelagomonas calceolata</name>
    <dbReference type="NCBI Taxonomy" id="35677"/>
    <lineage>
        <taxon>Eukaryota</taxon>
        <taxon>Sar</taxon>
        <taxon>Stramenopiles</taxon>
        <taxon>Ochrophyta</taxon>
        <taxon>Pelagophyceae</taxon>
        <taxon>Pelagomonadales</taxon>
        <taxon>Pelagomonadaceae</taxon>
        <taxon>Pelagomonas</taxon>
    </lineage>
</organism>
<accession>A0A7S3ZPH1</accession>
<dbReference type="Gene3D" id="3.10.50.40">
    <property type="match status" value="1"/>
</dbReference>
<protein>
    <recommendedName>
        <fullName evidence="1">peptidylprolyl isomerase</fullName>
        <ecNumber evidence="1">5.2.1.8</ecNumber>
    </recommendedName>
</protein>
<dbReference type="InterPro" id="IPR001179">
    <property type="entry name" value="PPIase_FKBP_dom"/>
</dbReference>
<gene>
    <name evidence="4" type="ORF">PCAL00307_LOCUS5232</name>
</gene>
<dbReference type="EC" id="5.2.1.8" evidence="1"/>
<dbReference type="GO" id="GO:0003755">
    <property type="term" value="F:peptidyl-prolyl cis-trans isomerase activity"/>
    <property type="evidence" value="ECO:0007669"/>
    <property type="project" value="UniProtKB-KW"/>
</dbReference>
<evidence type="ECO:0000313" key="4">
    <source>
        <dbReference type="EMBL" id="CAE0689797.1"/>
    </source>
</evidence>
<comment type="catalytic activity">
    <reaction evidence="1">
        <text>[protein]-peptidylproline (omega=180) = [protein]-peptidylproline (omega=0)</text>
        <dbReference type="Rhea" id="RHEA:16237"/>
        <dbReference type="Rhea" id="RHEA-COMP:10747"/>
        <dbReference type="Rhea" id="RHEA-COMP:10748"/>
        <dbReference type="ChEBI" id="CHEBI:83833"/>
        <dbReference type="ChEBI" id="CHEBI:83834"/>
        <dbReference type="EC" id="5.2.1.8"/>
    </reaction>
</comment>
<dbReference type="AlphaFoldDB" id="A0A7S3ZPH1"/>
<feature type="signal peptide" evidence="2">
    <location>
        <begin position="1"/>
        <end position="16"/>
    </location>
</feature>
<evidence type="ECO:0000256" key="1">
    <source>
        <dbReference type="PROSITE-ProRule" id="PRU00277"/>
    </source>
</evidence>
<dbReference type="Pfam" id="PF00254">
    <property type="entry name" value="FKBP_C"/>
    <property type="match status" value="1"/>
</dbReference>
<name>A0A7S3ZPH1_9STRA</name>
<dbReference type="PROSITE" id="PS50059">
    <property type="entry name" value="FKBP_PPIASE"/>
    <property type="match status" value="1"/>
</dbReference>
<keyword evidence="1" id="KW-0413">Isomerase</keyword>
<dbReference type="SUPFAM" id="SSF54534">
    <property type="entry name" value="FKBP-like"/>
    <property type="match status" value="1"/>
</dbReference>
<proteinExistence type="predicted"/>
<feature type="domain" description="PPIase FKBP-type" evidence="3">
    <location>
        <begin position="90"/>
        <end position="215"/>
    </location>
</feature>
<dbReference type="EMBL" id="HBIW01006302">
    <property type="protein sequence ID" value="CAE0689797.1"/>
    <property type="molecule type" value="Transcribed_RNA"/>
</dbReference>